<evidence type="ECO:0000256" key="6">
    <source>
        <dbReference type="ARBA" id="ARBA00022840"/>
    </source>
</evidence>
<protein>
    <submittedName>
        <fullName evidence="12">ATP-binding cassette, subfamily B</fullName>
    </submittedName>
</protein>
<dbReference type="Proteomes" id="UP000183982">
    <property type="component" value="Unassembled WGS sequence"/>
</dbReference>
<feature type="transmembrane region" description="Helical" evidence="9">
    <location>
        <begin position="56"/>
        <end position="79"/>
    </location>
</feature>
<dbReference type="GO" id="GO:0015421">
    <property type="term" value="F:ABC-type oligopeptide transporter activity"/>
    <property type="evidence" value="ECO:0007669"/>
    <property type="project" value="TreeGrafter"/>
</dbReference>
<organism evidence="12 13">
    <name type="scientific">Shimia gijangensis</name>
    <dbReference type="NCBI Taxonomy" id="1470563"/>
    <lineage>
        <taxon>Bacteria</taxon>
        <taxon>Pseudomonadati</taxon>
        <taxon>Pseudomonadota</taxon>
        <taxon>Alphaproteobacteria</taxon>
        <taxon>Rhodobacterales</taxon>
        <taxon>Roseobacteraceae</taxon>
    </lineage>
</organism>
<feature type="transmembrane region" description="Helical" evidence="9">
    <location>
        <begin position="280"/>
        <end position="300"/>
    </location>
</feature>
<evidence type="ECO:0000256" key="2">
    <source>
        <dbReference type="ARBA" id="ARBA00022448"/>
    </source>
</evidence>
<evidence type="ECO:0000256" key="8">
    <source>
        <dbReference type="ARBA" id="ARBA00023136"/>
    </source>
</evidence>
<evidence type="ECO:0000256" key="7">
    <source>
        <dbReference type="ARBA" id="ARBA00022989"/>
    </source>
</evidence>
<dbReference type="Pfam" id="PF00664">
    <property type="entry name" value="ABC_membrane"/>
    <property type="match status" value="1"/>
</dbReference>
<gene>
    <name evidence="12" type="ORF">SAMN05444000_105189</name>
</gene>
<dbReference type="InterPro" id="IPR039421">
    <property type="entry name" value="Type_1_exporter"/>
</dbReference>
<dbReference type="InterPro" id="IPR027417">
    <property type="entry name" value="P-loop_NTPase"/>
</dbReference>
<feature type="transmembrane region" description="Helical" evidence="9">
    <location>
        <begin position="198"/>
        <end position="216"/>
    </location>
</feature>
<dbReference type="FunFam" id="3.40.50.300:FF:000221">
    <property type="entry name" value="Multidrug ABC transporter ATP-binding protein"/>
    <property type="match status" value="1"/>
</dbReference>
<dbReference type="PROSITE" id="PS00211">
    <property type="entry name" value="ABC_TRANSPORTER_1"/>
    <property type="match status" value="1"/>
</dbReference>
<dbReference type="STRING" id="1470563.SAMN05444000_105189"/>
<dbReference type="InterPro" id="IPR011527">
    <property type="entry name" value="ABC1_TM_dom"/>
</dbReference>
<feature type="domain" description="ABC transporter" evidence="10">
    <location>
        <begin position="375"/>
        <end position="608"/>
    </location>
</feature>
<reference evidence="13" key="1">
    <citation type="submission" date="2016-11" db="EMBL/GenBank/DDBJ databases">
        <authorList>
            <person name="Varghese N."/>
            <person name="Submissions S."/>
        </authorList>
    </citation>
    <scope>NUCLEOTIDE SEQUENCE [LARGE SCALE GENOMIC DNA]</scope>
    <source>
        <strain evidence="13">DSM 100564</strain>
    </source>
</reference>
<feature type="domain" description="ABC transmembrane type-1" evidence="11">
    <location>
        <begin position="59"/>
        <end position="340"/>
    </location>
</feature>
<dbReference type="GO" id="GO:0005524">
    <property type="term" value="F:ATP binding"/>
    <property type="evidence" value="ECO:0007669"/>
    <property type="project" value="UniProtKB-KW"/>
</dbReference>
<evidence type="ECO:0000259" key="11">
    <source>
        <dbReference type="PROSITE" id="PS50929"/>
    </source>
</evidence>
<accession>A0A1M6H0V8</accession>
<sequence>MHTVAATGILAGNHARALGKMEKVSQIVSDSASKSSPDNNGLFLWLWQNFLGKYKWYLLLAIVFMAVEGSMLGAVSYMMQPMFDDVFSAGSDTALWTVGITILAIFIIRGVTSVVQKVTLTYIQQNSSADLRVRMLDRLMQQDSAYHQTHPPGYLIQRVQSDVQSINGMWTAMITGAGRDTFALIALLAVAINVDWRWTVVAFIGIPVLVLPSLVAQRFVRRRAREARDIGAGVSTRLDEVFHGIIPVKLNRLEDYQSSKFRSLADQLVRTEVRVRIGSASLTGLVDIMAGLGFLAVLVYGGGEIISGEKTIGQFMSFFTALSIAFEPLRRLGALSGVWQVAASAIERIKEIVEAEPTLKSPPKPKASPKGVPEVKLQDVKLSYGDAKVLRGASFVAKAGETTAIVGASGAGKSTVFNLLTRLVDPQSGKVTINGVAVQQMALEDLRDLFSVVSQEALLFDESLRENILLGREDISPERLKEIMDAAHVSDFVDKLPDGLDTQVGPRGTNLSGGQRQRVVIARALLRDTPILLLDEATSALDAQSETVVQEALEKLSKGRTTLVIAHRLSTVREADRIVVMDKGKVVDQGRHDELLGRDGIYAELHRLQFSAKGETAEKRALEGAVVAANGKLMKPKRTFLGRLLKRLPRI</sequence>
<dbReference type="EMBL" id="FQZQ01000005">
    <property type="protein sequence ID" value="SHJ15859.1"/>
    <property type="molecule type" value="Genomic_DNA"/>
</dbReference>
<dbReference type="InterPro" id="IPR036640">
    <property type="entry name" value="ABC1_TM_sf"/>
</dbReference>
<keyword evidence="3" id="KW-1003">Cell membrane</keyword>
<name>A0A1M6H0V8_9RHOB</name>
<dbReference type="GO" id="GO:0005886">
    <property type="term" value="C:plasma membrane"/>
    <property type="evidence" value="ECO:0007669"/>
    <property type="project" value="UniProtKB-SubCell"/>
</dbReference>
<dbReference type="Gene3D" id="1.20.1560.10">
    <property type="entry name" value="ABC transporter type 1, transmembrane domain"/>
    <property type="match status" value="1"/>
</dbReference>
<dbReference type="Pfam" id="PF00005">
    <property type="entry name" value="ABC_tran"/>
    <property type="match status" value="1"/>
</dbReference>
<comment type="subcellular location">
    <subcellularLocation>
        <location evidence="1">Cell membrane</location>
        <topology evidence="1">Multi-pass membrane protein</topology>
    </subcellularLocation>
</comment>
<dbReference type="PROSITE" id="PS50893">
    <property type="entry name" value="ABC_TRANSPORTER_2"/>
    <property type="match status" value="1"/>
</dbReference>
<evidence type="ECO:0000313" key="12">
    <source>
        <dbReference type="EMBL" id="SHJ15859.1"/>
    </source>
</evidence>
<dbReference type="SMART" id="SM00382">
    <property type="entry name" value="AAA"/>
    <property type="match status" value="1"/>
</dbReference>
<dbReference type="PANTHER" id="PTHR43394">
    <property type="entry name" value="ATP-DEPENDENT PERMEASE MDL1, MITOCHONDRIAL"/>
    <property type="match status" value="1"/>
</dbReference>
<dbReference type="SUPFAM" id="SSF52540">
    <property type="entry name" value="P-loop containing nucleoside triphosphate hydrolases"/>
    <property type="match status" value="1"/>
</dbReference>
<keyword evidence="2" id="KW-0813">Transport</keyword>
<evidence type="ECO:0000313" key="13">
    <source>
        <dbReference type="Proteomes" id="UP000183982"/>
    </source>
</evidence>
<dbReference type="GO" id="GO:0016887">
    <property type="term" value="F:ATP hydrolysis activity"/>
    <property type="evidence" value="ECO:0007669"/>
    <property type="project" value="InterPro"/>
</dbReference>
<dbReference type="PANTHER" id="PTHR43394:SF1">
    <property type="entry name" value="ATP-BINDING CASSETTE SUB-FAMILY B MEMBER 10, MITOCHONDRIAL"/>
    <property type="match status" value="1"/>
</dbReference>
<dbReference type="CDD" id="cd18552">
    <property type="entry name" value="ABC_6TM_MsbA_like"/>
    <property type="match status" value="1"/>
</dbReference>
<dbReference type="PROSITE" id="PS50929">
    <property type="entry name" value="ABC_TM1F"/>
    <property type="match status" value="1"/>
</dbReference>
<evidence type="ECO:0000256" key="5">
    <source>
        <dbReference type="ARBA" id="ARBA00022741"/>
    </source>
</evidence>
<keyword evidence="6 12" id="KW-0067">ATP-binding</keyword>
<dbReference type="InterPro" id="IPR003593">
    <property type="entry name" value="AAA+_ATPase"/>
</dbReference>
<dbReference type="AlphaFoldDB" id="A0A1M6H0V8"/>
<dbReference type="InterPro" id="IPR003439">
    <property type="entry name" value="ABC_transporter-like_ATP-bd"/>
</dbReference>
<dbReference type="Gene3D" id="3.40.50.300">
    <property type="entry name" value="P-loop containing nucleotide triphosphate hydrolases"/>
    <property type="match status" value="1"/>
</dbReference>
<feature type="transmembrane region" description="Helical" evidence="9">
    <location>
        <begin position="94"/>
        <end position="115"/>
    </location>
</feature>
<evidence type="ECO:0000256" key="4">
    <source>
        <dbReference type="ARBA" id="ARBA00022692"/>
    </source>
</evidence>
<keyword evidence="13" id="KW-1185">Reference proteome</keyword>
<keyword evidence="4 9" id="KW-0812">Transmembrane</keyword>
<evidence type="ECO:0000256" key="1">
    <source>
        <dbReference type="ARBA" id="ARBA00004651"/>
    </source>
</evidence>
<feature type="transmembrane region" description="Helical" evidence="9">
    <location>
        <begin position="168"/>
        <end position="192"/>
    </location>
</feature>
<dbReference type="InterPro" id="IPR017871">
    <property type="entry name" value="ABC_transporter-like_CS"/>
</dbReference>
<evidence type="ECO:0000256" key="9">
    <source>
        <dbReference type="SAM" id="Phobius"/>
    </source>
</evidence>
<keyword evidence="7 9" id="KW-1133">Transmembrane helix</keyword>
<evidence type="ECO:0000256" key="3">
    <source>
        <dbReference type="ARBA" id="ARBA00022475"/>
    </source>
</evidence>
<proteinExistence type="predicted"/>
<evidence type="ECO:0000259" key="10">
    <source>
        <dbReference type="PROSITE" id="PS50893"/>
    </source>
</evidence>
<dbReference type="OrthoDB" id="9808328at2"/>
<keyword evidence="8 9" id="KW-0472">Membrane</keyword>
<dbReference type="SUPFAM" id="SSF90123">
    <property type="entry name" value="ABC transporter transmembrane region"/>
    <property type="match status" value="1"/>
</dbReference>
<keyword evidence="5" id="KW-0547">Nucleotide-binding</keyword>